<evidence type="ECO:0000256" key="1">
    <source>
        <dbReference type="ARBA" id="ARBA00023125"/>
    </source>
</evidence>
<feature type="non-terminal residue" evidence="3">
    <location>
        <position position="1"/>
    </location>
</feature>
<name>A0A0F8ZGI8_9ZZZZ</name>
<evidence type="ECO:0000259" key="2">
    <source>
        <dbReference type="Pfam" id="PF07282"/>
    </source>
</evidence>
<proteinExistence type="predicted"/>
<dbReference type="NCBIfam" id="NF040570">
    <property type="entry name" value="guided_TnpB"/>
    <property type="match status" value="1"/>
</dbReference>
<dbReference type="GO" id="GO:0003677">
    <property type="term" value="F:DNA binding"/>
    <property type="evidence" value="ECO:0007669"/>
    <property type="project" value="UniProtKB-KW"/>
</dbReference>
<feature type="domain" description="Cas12f1-like TNB" evidence="2">
    <location>
        <begin position="93"/>
        <end position="160"/>
    </location>
</feature>
<dbReference type="Pfam" id="PF07282">
    <property type="entry name" value="Cas12f1-like_TNB"/>
    <property type="match status" value="1"/>
</dbReference>
<sequence>YNPINAVLDALDRSPFRRVASGIRGVYVSPEGVVDDWIEIGGGGNPAFQNSWANYGLGNNATAGFRKDGEGTVHIKGMVKNHSLAKSIADAGWSQFVRFVEYKGEWYGTYVEKIDRFFASSKICSDCRAKNALLKISDREWACSECGVLHDRDVNAAINILNWNTVGTTEIDACGQNVRQLSVLNDDCSLDEARSPTPSGLGCSLYRWR</sequence>
<reference evidence="3" key="1">
    <citation type="journal article" date="2015" name="Nature">
        <title>Complex archaea that bridge the gap between prokaryotes and eukaryotes.</title>
        <authorList>
            <person name="Spang A."/>
            <person name="Saw J.H."/>
            <person name="Jorgensen S.L."/>
            <person name="Zaremba-Niedzwiedzka K."/>
            <person name="Martijn J."/>
            <person name="Lind A.E."/>
            <person name="van Eijk R."/>
            <person name="Schleper C."/>
            <person name="Guy L."/>
            <person name="Ettema T.J."/>
        </authorList>
    </citation>
    <scope>NUCLEOTIDE SEQUENCE</scope>
</reference>
<dbReference type="AlphaFoldDB" id="A0A0F8ZGI8"/>
<dbReference type="InterPro" id="IPR010095">
    <property type="entry name" value="Cas12f1-like_TNB"/>
</dbReference>
<keyword evidence="1" id="KW-0238">DNA-binding</keyword>
<dbReference type="EMBL" id="LAZR01051454">
    <property type="protein sequence ID" value="KKK85125.1"/>
    <property type="molecule type" value="Genomic_DNA"/>
</dbReference>
<comment type="caution">
    <text evidence="3">The sequence shown here is derived from an EMBL/GenBank/DDBJ whole genome shotgun (WGS) entry which is preliminary data.</text>
</comment>
<accession>A0A0F8ZGI8</accession>
<protein>
    <recommendedName>
        <fullName evidence="2">Cas12f1-like TNB domain-containing protein</fullName>
    </recommendedName>
</protein>
<organism evidence="3">
    <name type="scientific">marine sediment metagenome</name>
    <dbReference type="NCBI Taxonomy" id="412755"/>
    <lineage>
        <taxon>unclassified sequences</taxon>
        <taxon>metagenomes</taxon>
        <taxon>ecological metagenomes</taxon>
    </lineage>
</organism>
<evidence type="ECO:0000313" key="3">
    <source>
        <dbReference type="EMBL" id="KKK85125.1"/>
    </source>
</evidence>
<gene>
    <name evidence="3" type="ORF">LCGC14_2776410</name>
</gene>